<dbReference type="PANTHER" id="PTHR21011:SF1">
    <property type="entry name" value="SMALL RIBOSOMAL SUBUNIT PROTEIN BS6M"/>
    <property type="match status" value="1"/>
</dbReference>
<comment type="function">
    <text evidence="7">Binds together with bS18 to 16S ribosomal RNA.</text>
</comment>
<comment type="caution">
    <text evidence="9">The sequence shown here is derived from an EMBL/GenBank/DDBJ whole genome shotgun (WGS) entry which is preliminary data.</text>
</comment>
<evidence type="ECO:0000313" key="10">
    <source>
        <dbReference type="Proteomes" id="UP000286801"/>
    </source>
</evidence>
<feature type="compositionally biased region" description="Acidic residues" evidence="8">
    <location>
        <begin position="172"/>
        <end position="183"/>
    </location>
</feature>
<dbReference type="GO" id="GO:0006412">
    <property type="term" value="P:translation"/>
    <property type="evidence" value="ECO:0007669"/>
    <property type="project" value="UniProtKB-UniRule"/>
</dbReference>
<dbReference type="HAMAP" id="MF_00360">
    <property type="entry name" value="Ribosomal_bS6"/>
    <property type="match status" value="1"/>
</dbReference>
<feature type="compositionally biased region" description="Basic and acidic residues" evidence="8">
    <location>
        <begin position="131"/>
        <end position="171"/>
    </location>
</feature>
<gene>
    <name evidence="7 9" type="primary">rpsF</name>
    <name evidence="9" type="ORF">DSY97_08725</name>
</gene>
<dbReference type="GO" id="GO:0003735">
    <property type="term" value="F:structural constituent of ribosome"/>
    <property type="evidence" value="ECO:0007669"/>
    <property type="project" value="InterPro"/>
</dbReference>
<sequence>MTGYELVFITDPSHNNGELSSVLKNYKKILTKSGGKLIHEYVWGRRRLAYEISGNDFGVYHAWYFTGTGKTIDELQRQIGYSDDVLRHQIIKTDDIDTEAAFLQTLIPPKENATENEETPKESEGITGESTKVKKESPKKAEAATENEKNVTEDVKEVDTESEVKIEKSDKDAEEVETESVDA</sequence>
<evidence type="ECO:0000256" key="3">
    <source>
        <dbReference type="ARBA" id="ARBA00022884"/>
    </source>
</evidence>
<dbReference type="GO" id="GO:0005840">
    <property type="term" value="C:ribosome"/>
    <property type="evidence" value="ECO:0007669"/>
    <property type="project" value="UniProtKB-KW"/>
</dbReference>
<dbReference type="Proteomes" id="UP000286801">
    <property type="component" value="Unassembled WGS sequence"/>
</dbReference>
<dbReference type="InterPro" id="IPR000529">
    <property type="entry name" value="Ribosomal_bS6"/>
</dbReference>
<keyword evidence="3 7" id="KW-0694">RNA-binding</keyword>
<dbReference type="SUPFAM" id="SSF54995">
    <property type="entry name" value="Ribosomal protein S6"/>
    <property type="match status" value="1"/>
</dbReference>
<dbReference type="InterPro" id="IPR020814">
    <property type="entry name" value="Ribosomal_S6_plastid/chlpt"/>
</dbReference>
<dbReference type="Gene3D" id="3.30.70.60">
    <property type="match status" value="1"/>
</dbReference>
<comment type="similarity">
    <text evidence="1 7">Belongs to the bacterial ribosomal protein bS6 family.</text>
</comment>
<feature type="region of interest" description="Disordered" evidence="8">
    <location>
        <begin position="107"/>
        <end position="183"/>
    </location>
</feature>
<evidence type="ECO:0000256" key="2">
    <source>
        <dbReference type="ARBA" id="ARBA00022730"/>
    </source>
</evidence>
<keyword evidence="5 7" id="KW-0687">Ribonucleoprotein</keyword>
<dbReference type="Pfam" id="PF01250">
    <property type="entry name" value="Ribosomal_S6"/>
    <property type="match status" value="1"/>
</dbReference>
<dbReference type="PANTHER" id="PTHR21011">
    <property type="entry name" value="MITOCHONDRIAL 28S RIBOSOMAL PROTEIN S6"/>
    <property type="match status" value="1"/>
</dbReference>
<evidence type="ECO:0000256" key="1">
    <source>
        <dbReference type="ARBA" id="ARBA00009512"/>
    </source>
</evidence>
<dbReference type="InterPro" id="IPR035980">
    <property type="entry name" value="Ribosomal_bS6_sf"/>
</dbReference>
<evidence type="ECO:0000256" key="7">
    <source>
        <dbReference type="HAMAP-Rule" id="MF_00360"/>
    </source>
</evidence>
<evidence type="ECO:0000256" key="8">
    <source>
        <dbReference type="SAM" id="MobiDB-lite"/>
    </source>
</evidence>
<dbReference type="AlphaFoldDB" id="A0A432G384"/>
<dbReference type="GO" id="GO:1990904">
    <property type="term" value="C:ribonucleoprotein complex"/>
    <property type="evidence" value="ECO:0007669"/>
    <property type="project" value="UniProtKB-KW"/>
</dbReference>
<dbReference type="NCBIfam" id="TIGR00166">
    <property type="entry name" value="S6"/>
    <property type="match status" value="1"/>
</dbReference>
<dbReference type="InterPro" id="IPR020815">
    <property type="entry name" value="Ribosomal_bS6_CS"/>
</dbReference>
<organism evidence="9 10">
    <name type="scientific">SAR324 cluster bacterium</name>
    <dbReference type="NCBI Taxonomy" id="2024889"/>
    <lineage>
        <taxon>Bacteria</taxon>
        <taxon>Deltaproteobacteria</taxon>
        <taxon>SAR324 cluster</taxon>
    </lineage>
</organism>
<reference evidence="9 10" key="1">
    <citation type="submission" date="2018-06" db="EMBL/GenBank/DDBJ databases">
        <title>Combined omics and stable isotope probing to characterize newly discovered Mariana Back-Arc vent microbial communities.</title>
        <authorList>
            <person name="Trembath-Reichert E."/>
            <person name="Huber J.A."/>
        </authorList>
    </citation>
    <scope>NUCLEOTIDE SEQUENCE [LARGE SCALE GENOMIC DNA]</scope>
    <source>
        <strain evidence="9">MAG 63_1</strain>
    </source>
</reference>
<evidence type="ECO:0000256" key="5">
    <source>
        <dbReference type="ARBA" id="ARBA00023274"/>
    </source>
</evidence>
<evidence type="ECO:0000256" key="6">
    <source>
        <dbReference type="ARBA" id="ARBA00035294"/>
    </source>
</evidence>
<protein>
    <recommendedName>
        <fullName evidence="6 7">Small ribosomal subunit protein bS6</fullName>
    </recommendedName>
</protein>
<dbReference type="CDD" id="cd00473">
    <property type="entry name" value="bS6"/>
    <property type="match status" value="1"/>
</dbReference>
<name>A0A432G384_9DELT</name>
<keyword evidence="4 7" id="KW-0689">Ribosomal protein</keyword>
<dbReference type="InterPro" id="IPR014717">
    <property type="entry name" value="Transl_elong_EF1B/ribsomal_bS6"/>
</dbReference>
<dbReference type="PROSITE" id="PS01048">
    <property type="entry name" value="RIBOSOMAL_S6"/>
    <property type="match status" value="1"/>
</dbReference>
<evidence type="ECO:0000313" key="9">
    <source>
        <dbReference type="EMBL" id="RTZ77948.1"/>
    </source>
</evidence>
<dbReference type="GO" id="GO:0070181">
    <property type="term" value="F:small ribosomal subunit rRNA binding"/>
    <property type="evidence" value="ECO:0007669"/>
    <property type="project" value="TreeGrafter"/>
</dbReference>
<keyword evidence="2 7" id="KW-0699">rRNA-binding</keyword>
<proteinExistence type="inferred from homology"/>
<dbReference type="GO" id="GO:0005737">
    <property type="term" value="C:cytoplasm"/>
    <property type="evidence" value="ECO:0007669"/>
    <property type="project" value="UniProtKB-ARBA"/>
</dbReference>
<accession>A0A432G384</accession>
<dbReference type="EMBL" id="QNZL01000232">
    <property type="protein sequence ID" value="RTZ77948.1"/>
    <property type="molecule type" value="Genomic_DNA"/>
</dbReference>
<evidence type="ECO:0000256" key="4">
    <source>
        <dbReference type="ARBA" id="ARBA00022980"/>
    </source>
</evidence>